<protein>
    <submittedName>
        <fullName evidence="2">C-type lectin domain-containing protein</fullName>
    </submittedName>
</protein>
<proteinExistence type="predicted"/>
<reference evidence="2" key="1">
    <citation type="submission" date="2022-11" db="UniProtKB">
        <authorList>
            <consortium name="WormBaseParasite"/>
        </authorList>
    </citation>
    <scope>IDENTIFICATION</scope>
</reference>
<accession>A0AC34FEH8</accession>
<dbReference type="WBParaSite" id="ES5_v2.g15772.t1">
    <property type="protein sequence ID" value="ES5_v2.g15772.t1"/>
    <property type="gene ID" value="ES5_v2.g15772"/>
</dbReference>
<sequence>MYTLFLFSIFLNSLIYTTASCPGDNSSQWQSQCFTFFNTSKTFSDAETTCIQNGGHLVSIHDGFTNAFIAQEAPKYIKNETDFWIGATKNNGTNWSWTDGSTLDFIDWKKGEPNNSSKNSCATFSISNGYWSSQKCADKKAFVCASANMNGTTSTVPASPTPSASSSPCEEGWKYFAPSKACYHLYNQSEVETWQPAENICISQNSHLASLHSQDEAMFLLSYEEQLGYALWIGLTTDDKGMTWKWSDGTPTDYMPWRQGFPYPYFDYDTCGLLMIESDDNEVPRE</sequence>
<dbReference type="Proteomes" id="UP000887579">
    <property type="component" value="Unplaced"/>
</dbReference>
<name>A0AC34FEH8_9BILA</name>
<organism evidence="1 2">
    <name type="scientific">Panagrolaimus sp. ES5</name>
    <dbReference type="NCBI Taxonomy" id="591445"/>
    <lineage>
        <taxon>Eukaryota</taxon>
        <taxon>Metazoa</taxon>
        <taxon>Ecdysozoa</taxon>
        <taxon>Nematoda</taxon>
        <taxon>Chromadorea</taxon>
        <taxon>Rhabditida</taxon>
        <taxon>Tylenchina</taxon>
        <taxon>Panagrolaimomorpha</taxon>
        <taxon>Panagrolaimoidea</taxon>
        <taxon>Panagrolaimidae</taxon>
        <taxon>Panagrolaimus</taxon>
    </lineage>
</organism>
<evidence type="ECO:0000313" key="2">
    <source>
        <dbReference type="WBParaSite" id="ES5_v2.g15772.t1"/>
    </source>
</evidence>
<evidence type="ECO:0000313" key="1">
    <source>
        <dbReference type="Proteomes" id="UP000887579"/>
    </source>
</evidence>